<dbReference type="PANTHER" id="PTHR34700:SF4">
    <property type="entry name" value="PHAGE-LIKE ELEMENT PBSX PROTEIN XKDP"/>
    <property type="match status" value="1"/>
</dbReference>
<dbReference type="Pfam" id="PF01476">
    <property type="entry name" value="LysM"/>
    <property type="match status" value="1"/>
</dbReference>
<dbReference type="Proteomes" id="UP000245820">
    <property type="component" value="Chromosome"/>
</dbReference>
<dbReference type="Gene3D" id="3.10.350.10">
    <property type="entry name" value="LysM domain"/>
    <property type="match status" value="1"/>
</dbReference>
<proteinExistence type="predicted"/>
<keyword evidence="2" id="KW-0732">Signal</keyword>
<keyword evidence="5" id="KW-1185">Reference proteome</keyword>
<feature type="domain" description="LysM" evidence="3">
    <location>
        <begin position="46"/>
        <end position="95"/>
    </location>
</feature>
<evidence type="ECO:0000259" key="3">
    <source>
        <dbReference type="PROSITE" id="PS51782"/>
    </source>
</evidence>
<evidence type="ECO:0000256" key="2">
    <source>
        <dbReference type="SAM" id="SignalP"/>
    </source>
</evidence>
<dbReference type="CDD" id="cd00118">
    <property type="entry name" value="LysM"/>
    <property type="match status" value="1"/>
</dbReference>
<dbReference type="OrthoDB" id="9765158at2"/>
<feature type="chain" id="PRO_5015602077" evidence="2">
    <location>
        <begin position="26"/>
        <end position="376"/>
    </location>
</feature>
<dbReference type="PANTHER" id="PTHR34700">
    <property type="entry name" value="POTASSIUM BINDING PROTEIN KBP"/>
    <property type="match status" value="1"/>
</dbReference>
<dbReference type="RefSeq" id="WP_109345093.1">
    <property type="nucleotide sequence ID" value="NZ_CP029343.1"/>
</dbReference>
<accession>A0A2S2DH83</accession>
<dbReference type="AlphaFoldDB" id="A0A2S2DH83"/>
<reference evidence="4 5" key="1">
    <citation type="submission" date="2018-05" db="EMBL/GenBank/DDBJ databases">
        <title>Complete genome sequence of Massilia oculi sp. nov. CCUG 43427T (=DSM 26321T), the type strain of M. oculi, and comparison with genome sequences of other Massilia strains.</title>
        <authorList>
            <person name="Zhu B."/>
        </authorList>
    </citation>
    <scope>NUCLEOTIDE SEQUENCE [LARGE SCALE GENOMIC DNA]</scope>
    <source>
        <strain evidence="4 5">CCUG 43427</strain>
    </source>
</reference>
<name>A0A2S2DH83_9BURK</name>
<gene>
    <name evidence="4" type="ORF">DIR46_09890</name>
</gene>
<dbReference type="PROSITE" id="PS51782">
    <property type="entry name" value="LYSM"/>
    <property type="match status" value="1"/>
</dbReference>
<dbReference type="EMBL" id="CP029343">
    <property type="protein sequence ID" value="AWL04720.1"/>
    <property type="molecule type" value="Genomic_DNA"/>
</dbReference>
<protein>
    <submittedName>
        <fullName evidence="4">Peptidoglycan-binding protein</fullName>
    </submittedName>
</protein>
<evidence type="ECO:0000313" key="4">
    <source>
        <dbReference type="EMBL" id="AWL04720.1"/>
    </source>
</evidence>
<dbReference type="SUPFAM" id="SSF54106">
    <property type="entry name" value="LysM domain"/>
    <property type="match status" value="1"/>
</dbReference>
<sequence>MKNFSTVVARAAAVALLACAAGASAQTLVPATTATAACSFRPDAPDKHVVVKGDTLWDISGAFLRNPWCWPQVWGMNRDEIRNPHWIYPGQTIWFDRARGRLSLQQPGSGLDAGDGRDAPPLTRLSPQVRSEGLARDAVPAIPAGAIEPYLTQPLVVEAGELAGAPRIAASQEGRVYLGEGDRVYVHGDIGGERVFQVFRPGTALRDPQTGQVLAHEAAFLGTVKLLKPAAPGVDVHTFQVTHTLQEMGVGDLLVPAPPTPVRNYVPHAPLQPLDGRIMSIYAGVTYAGQSQVVTVNRGAVDGLDVGAVLQLYHLGKTVADPASRGFLGLGRQQLKLPDEQYGNLFIFRVFKNVSYGLVMQVTAPVQVGDVAKSPE</sequence>
<feature type="region of interest" description="Disordered" evidence="1">
    <location>
        <begin position="105"/>
        <end position="131"/>
    </location>
</feature>
<dbReference type="InterPro" id="IPR052196">
    <property type="entry name" value="Bact_Kbp"/>
</dbReference>
<organism evidence="4 5">
    <name type="scientific">Massilia oculi</name>
    <dbReference type="NCBI Taxonomy" id="945844"/>
    <lineage>
        <taxon>Bacteria</taxon>
        <taxon>Pseudomonadati</taxon>
        <taxon>Pseudomonadota</taxon>
        <taxon>Betaproteobacteria</taxon>
        <taxon>Burkholderiales</taxon>
        <taxon>Oxalobacteraceae</taxon>
        <taxon>Telluria group</taxon>
        <taxon>Massilia</taxon>
    </lineage>
</organism>
<dbReference type="InterPro" id="IPR018392">
    <property type="entry name" value="LysM"/>
</dbReference>
<dbReference type="InterPro" id="IPR036779">
    <property type="entry name" value="LysM_dom_sf"/>
</dbReference>
<evidence type="ECO:0000256" key="1">
    <source>
        <dbReference type="SAM" id="MobiDB-lite"/>
    </source>
</evidence>
<feature type="signal peptide" evidence="2">
    <location>
        <begin position="1"/>
        <end position="25"/>
    </location>
</feature>
<evidence type="ECO:0000313" key="5">
    <source>
        <dbReference type="Proteomes" id="UP000245820"/>
    </source>
</evidence>
<dbReference type="KEGG" id="mtim:DIR46_09890"/>